<accession>A0A6A6H3D9</accession>
<dbReference type="AlphaFoldDB" id="A0A6A6H3D9"/>
<dbReference type="Proteomes" id="UP000800092">
    <property type="component" value="Unassembled WGS sequence"/>
</dbReference>
<reference evidence="6" key="1">
    <citation type="journal article" date="2020" name="Stud. Mycol.">
        <title>101 Dothideomycetes genomes: a test case for predicting lifestyles and emergence of pathogens.</title>
        <authorList>
            <person name="Haridas S."/>
            <person name="Albert R."/>
            <person name="Binder M."/>
            <person name="Bloem J."/>
            <person name="Labutti K."/>
            <person name="Salamov A."/>
            <person name="Andreopoulos B."/>
            <person name="Baker S."/>
            <person name="Barry K."/>
            <person name="Bills G."/>
            <person name="Bluhm B."/>
            <person name="Cannon C."/>
            <person name="Castanera R."/>
            <person name="Culley D."/>
            <person name="Daum C."/>
            <person name="Ezra D."/>
            <person name="Gonzalez J."/>
            <person name="Henrissat B."/>
            <person name="Kuo A."/>
            <person name="Liang C."/>
            <person name="Lipzen A."/>
            <person name="Lutzoni F."/>
            <person name="Magnuson J."/>
            <person name="Mondo S."/>
            <person name="Nolan M."/>
            <person name="Ohm R."/>
            <person name="Pangilinan J."/>
            <person name="Park H.-J."/>
            <person name="Ramirez L."/>
            <person name="Alfaro M."/>
            <person name="Sun H."/>
            <person name="Tritt A."/>
            <person name="Yoshinaga Y."/>
            <person name="Zwiers L.-H."/>
            <person name="Turgeon B."/>
            <person name="Goodwin S."/>
            <person name="Spatafora J."/>
            <person name="Crous P."/>
            <person name="Grigoriev I."/>
        </authorList>
    </citation>
    <scope>NUCLEOTIDE SEQUENCE</scope>
    <source>
        <strain evidence="6">Tuck. ex Michener</strain>
    </source>
</reference>
<dbReference type="Pfam" id="PF04193">
    <property type="entry name" value="PQ-loop"/>
    <property type="match status" value="2"/>
</dbReference>
<evidence type="ECO:0000256" key="3">
    <source>
        <dbReference type="ARBA" id="ARBA00022989"/>
    </source>
</evidence>
<dbReference type="PANTHER" id="PTHR14856:SF9">
    <property type="entry name" value="PQ-LOOP REPEAT-CONTAINING PROTEIN 1"/>
    <property type="match status" value="1"/>
</dbReference>
<gene>
    <name evidence="6" type="ORF">EV356DRAFT_488719</name>
</gene>
<protein>
    <recommendedName>
        <fullName evidence="8">PQ loop repeat protein</fullName>
    </recommendedName>
</protein>
<feature type="transmembrane region" description="Helical" evidence="5">
    <location>
        <begin position="41"/>
        <end position="61"/>
    </location>
</feature>
<organism evidence="6 7">
    <name type="scientific">Viridothelium virens</name>
    <name type="common">Speckled blister lichen</name>
    <name type="synonym">Trypethelium virens</name>
    <dbReference type="NCBI Taxonomy" id="1048519"/>
    <lineage>
        <taxon>Eukaryota</taxon>
        <taxon>Fungi</taxon>
        <taxon>Dikarya</taxon>
        <taxon>Ascomycota</taxon>
        <taxon>Pezizomycotina</taxon>
        <taxon>Dothideomycetes</taxon>
        <taxon>Dothideomycetes incertae sedis</taxon>
        <taxon>Trypetheliales</taxon>
        <taxon>Trypetheliaceae</taxon>
        <taxon>Viridothelium</taxon>
    </lineage>
</organism>
<dbReference type="GO" id="GO:0016020">
    <property type="term" value="C:membrane"/>
    <property type="evidence" value="ECO:0007669"/>
    <property type="project" value="UniProtKB-SubCell"/>
</dbReference>
<dbReference type="InterPro" id="IPR006603">
    <property type="entry name" value="PQ-loop_rpt"/>
</dbReference>
<dbReference type="PANTHER" id="PTHR14856">
    <property type="entry name" value="PQ-LOOP REPEAT-CONTAINING PROTEIN 1-LIKE PROTEIN"/>
    <property type="match status" value="1"/>
</dbReference>
<evidence type="ECO:0000256" key="4">
    <source>
        <dbReference type="ARBA" id="ARBA00023136"/>
    </source>
</evidence>
<dbReference type="GO" id="GO:0045332">
    <property type="term" value="P:phospholipid translocation"/>
    <property type="evidence" value="ECO:0007669"/>
    <property type="project" value="TreeGrafter"/>
</dbReference>
<proteinExistence type="predicted"/>
<dbReference type="GO" id="GO:0005768">
    <property type="term" value="C:endosome"/>
    <property type="evidence" value="ECO:0007669"/>
    <property type="project" value="TreeGrafter"/>
</dbReference>
<feature type="transmembrane region" description="Helical" evidence="5">
    <location>
        <begin position="133"/>
        <end position="156"/>
    </location>
</feature>
<keyword evidence="2 5" id="KW-0812">Transmembrane</keyword>
<dbReference type="GO" id="GO:0005829">
    <property type="term" value="C:cytosol"/>
    <property type="evidence" value="ECO:0007669"/>
    <property type="project" value="GOC"/>
</dbReference>
<evidence type="ECO:0000256" key="5">
    <source>
        <dbReference type="SAM" id="Phobius"/>
    </source>
</evidence>
<keyword evidence="4 5" id="KW-0472">Membrane</keyword>
<name>A0A6A6H3D9_VIRVR</name>
<dbReference type="EMBL" id="ML991816">
    <property type="protein sequence ID" value="KAF2232417.1"/>
    <property type="molecule type" value="Genomic_DNA"/>
</dbReference>
<dbReference type="GO" id="GO:0042147">
    <property type="term" value="P:retrograde transport, endosome to Golgi"/>
    <property type="evidence" value="ECO:0007669"/>
    <property type="project" value="TreeGrafter"/>
</dbReference>
<evidence type="ECO:0000256" key="1">
    <source>
        <dbReference type="ARBA" id="ARBA00004141"/>
    </source>
</evidence>
<evidence type="ECO:0008006" key="8">
    <source>
        <dbReference type="Google" id="ProtNLM"/>
    </source>
</evidence>
<dbReference type="Gene3D" id="1.20.1280.290">
    <property type="match status" value="2"/>
</dbReference>
<comment type="subcellular location">
    <subcellularLocation>
        <location evidence="1">Membrane</location>
        <topology evidence="1">Multi-pass membrane protein</topology>
    </subcellularLocation>
</comment>
<evidence type="ECO:0000256" key="2">
    <source>
        <dbReference type="ARBA" id="ARBA00022692"/>
    </source>
</evidence>
<evidence type="ECO:0000313" key="7">
    <source>
        <dbReference type="Proteomes" id="UP000800092"/>
    </source>
</evidence>
<evidence type="ECO:0000313" key="6">
    <source>
        <dbReference type="EMBL" id="KAF2232417.1"/>
    </source>
</evidence>
<sequence>MSQLIRWTITHVAPIFIVTSPVTSYADQIYSIRRTRSSAGFSLDIPLIMLVSSILKGFYWLSARFEISLLIQAMIMIVVQMLLLDSSLKYRNFSSSGSGAQRDLNKPFAGTQELDSRWARPYNFWQWRSARPYWTFVAYYTITLMALQLLMGWSSWFSAMQGYIALSVEATLPLPQILANERAQSCKGFRLSVLANWLLGDAMKMTYFFLAASPIPWAFKICGLFQSACDAYLGIQYWRYGAGKIGDPIQDTMVREESVELSDKWKPAKDLRYQ</sequence>
<feature type="transmembrane region" description="Helical" evidence="5">
    <location>
        <begin position="67"/>
        <end position="84"/>
    </location>
</feature>
<dbReference type="GO" id="GO:0005802">
    <property type="term" value="C:trans-Golgi network"/>
    <property type="evidence" value="ECO:0007669"/>
    <property type="project" value="TreeGrafter"/>
</dbReference>
<keyword evidence="3 5" id="KW-1133">Transmembrane helix</keyword>
<dbReference type="OrthoDB" id="292213at2759"/>
<dbReference type="InterPro" id="IPR052241">
    <property type="entry name" value="SLC66/Scramblase_ANY1"/>
</dbReference>
<keyword evidence="7" id="KW-1185">Reference proteome</keyword>